<keyword evidence="2" id="KW-1185">Reference proteome</keyword>
<accession>A0A518B5N6</accession>
<sequence>MLGNPTPDKFAEAIMEALKVAGDTRTPTYDPDGFRIDFSDGTRIGLTNIYSQFEDLDSDGRTTLLENIVKVAVPGKRQELPATLEEARPSIVPKLWSRGMMERLSLERRAKGETELDSPLIPVGDHLYASIAYDLPHAIRSLNMEDLEAWNLTIYEALEIARENLGSATHAFAKAGDSLYLSLAGDDYDACRLLLPHVLRDFDVKGDPIALVPDRRKLLVTGSEDEEGLELMLELLDIEEEDGWPLSDVPLRLADDDVWEDWLPPEGHPLRERFSRKRKEFVASLYGELREPLQELWGEQAYVASVMLIEDKETGERRTVSTWGKGLRTLLPETDEIALVTHDEGVVLDVPFATLREHLGEMIKPVDVYPRRYEVSAFPSQAQIDQVLAALSYHRSE</sequence>
<evidence type="ECO:0000313" key="2">
    <source>
        <dbReference type="Proteomes" id="UP000317093"/>
    </source>
</evidence>
<dbReference type="Proteomes" id="UP000317093">
    <property type="component" value="Chromosome"/>
</dbReference>
<gene>
    <name evidence="1" type="ORF">Pan216_31570</name>
</gene>
<proteinExistence type="predicted"/>
<reference evidence="1 2" key="1">
    <citation type="submission" date="2019-02" db="EMBL/GenBank/DDBJ databases">
        <title>Deep-cultivation of Planctomycetes and their phenomic and genomic characterization uncovers novel biology.</title>
        <authorList>
            <person name="Wiegand S."/>
            <person name="Jogler M."/>
            <person name="Boedeker C."/>
            <person name="Pinto D."/>
            <person name="Vollmers J."/>
            <person name="Rivas-Marin E."/>
            <person name="Kohn T."/>
            <person name="Peeters S.H."/>
            <person name="Heuer A."/>
            <person name="Rast P."/>
            <person name="Oberbeckmann S."/>
            <person name="Bunk B."/>
            <person name="Jeske O."/>
            <person name="Meyerdierks A."/>
            <person name="Storesund J.E."/>
            <person name="Kallscheuer N."/>
            <person name="Luecker S."/>
            <person name="Lage O.M."/>
            <person name="Pohl T."/>
            <person name="Merkel B.J."/>
            <person name="Hornburger P."/>
            <person name="Mueller R.-W."/>
            <person name="Bruemmer F."/>
            <person name="Labrenz M."/>
            <person name="Spormann A.M."/>
            <person name="Op den Camp H."/>
            <person name="Overmann J."/>
            <person name="Amann R."/>
            <person name="Jetten M.S.M."/>
            <person name="Mascher T."/>
            <person name="Medema M.H."/>
            <person name="Devos D.P."/>
            <person name="Kaster A.-K."/>
            <person name="Ovreas L."/>
            <person name="Rohde M."/>
            <person name="Galperin M.Y."/>
            <person name="Jogler C."/>
        </authorList>
    </citation>
    <scope>NUCLEOTIDE SEQUENCE [LARGE SCALE GENOMIC DNA]</scope>
    <source>
        <strain evidence="1 2">Pan216</strain>
    </source>
</reference>
<protein>
    <recommendedName>
        <fullName evidence="3">DUF1444 family protein</fullName>
    </recommendedName>
</protein>
<dbReference type="EMBL" id="CP036279">
    <property type="protein sequence ID" value="QDU62290.1"/>
    <property type="molecule type" value="Genomic_DNA"/>
</dbReference>
<evidence type="ECO:0000313" key="1">
    <source>
        <dbReference type="EMBL" id="QDU62290.1"/>
    </source>
</evidence>
<dbReference type="AlphaFoldDB" id="A0A518B5N6"/>
<dbReference type="KEGG" id="knv:Pan216_31570"/>
<name>A0A518B5N6_9BACT</name>
<evidence type="ECO:0008006" key="3">
    <source>
        <dbReference type="Google" id="ProtNLM"/>
    </source>
</evidence>
<organism evidence="1 2">
    <name type="scientific">Kolteria novifilia</name>
    <dbReference type="NCBI Taxonomy" id="2527975"/>
    <lineage>
        <taxon>Bacteria</taxon>
        <taxon>Pseudomonadati</taxon>
        <taxon>Planctomycetota</taxon>
        <taxon>Planctomycetia</taxon>
        <taxon>Kolteriales</taxon>
        <taxon>Kolteriaceae</taxon>
        <taxon>Kolteria</taxon>
    </lineage>
</organism>